<keyword evidence="11" id="KW-0436">Ligase</keyword>
<evidence type="ECO:0000256" key="9">
    <source>
        <dbReference type="PIRSR" id="PIRSR001589-2"/>
    </source>
</evidence>
<comment type="catalytic activity">
    <reaction evidence="7">
        <text>L-aspartate + L-glutamine + ATP + H2O = L-asparagine + L-glutamate + AMP + diphosphate + H(+)</text>
        <dbReference type="Rhea" id="RHEA:12228"/>
        <dbReference type="ChEBI" id="CHEBI:15377"/>
        <dbReference type="ChEBI" id="CHEBI:15378"/>
        <dbReference type="ChEBI" id="CHEBI:29985"/>
        <dbReference type="ChEBI" id="CHEBI:29991"/>
        <dbReference type="ChEBI" id="CHEBI:30616"/>
        <dbReference type="ChEBI" id="CHEBI:33019"/>
        <dbReference type="ChEBI" id="CHEBI:58048"/>
        <dbReference type="ChEBI" id="CHEBI:58359"/>
        <dbReference type="ChEBI" id="CHEBI:456215"/>
        <dbReference type="EC" id="6.3.5.4"/>
    </reaction>
</comment>
<dbReference type="CDD" id="cd00712">
    <property type="entry name" value="AsnB"/>
    <property type="match status" value="1"/>
</dbReference>
<dbReference type="PIRSF" id="PIRSF001589">
    <property type="entry name" value="Asn_synthetase_glu-h"/>
    <property type="match status" value="1"/>
</dbReference>
<dbReference type="InterPro" id="IPR029055">
    <property type="entry name" value="Ntn_hydrolases_N"/>
</dbReference>
<comment type="similarity">
    <text evidence="2">Belongs to the asparagine synthetase family.</text>
</comment>
<dbReference type="GO" id="GO:0005829">
    <property type="term" value="C:cytosol"/>
    <property type="evidence" value="ECO:0007669"/>
    <property type="project" value="TreeGrafter"/>
</dbReference>
<dbReference type="GO" id="GO:0006529">
    <property type="term" value="P:asparagine biosynthetic process"/>
    <property type="evidence" value="ECO:0007669"/>
    <property type="project" value="UniProtKB-KW"/>
</dbReference>
<keyword evidence="8" id="KW-0028">Amino-acid biosynthesis</keyword>
<keyword evidence="12" id="KW-1185">Reference proteome</keyword>
<feature type="binding site" evidence="9">
    <location>
        <position position="291"/>
    </location>
    <ligand>
        <name>ATP</name>
        <dbReference type="ChEBI" id="CHEBI:30616"/>
    </ligand>
</feature>
<dbReference type="OrthoDB" id="9763290at2"/>
<evidence type="ECO:0000256" key="1">
    <source>
        <dbReference type="ARBA" id="ARBA00005187"/>
    </source>
</evidence>
<dbReference type="RefSeq" id="WP_154279773.1">
    <property type="nucleotide sequence ID" value="NZ_JBHUJQ010000001.1"/>
</dbReference>
<feature type="active site" description="For GATase activity" evidence="8">
    <location>
        <position position="2"/>
    </location>
</feature>
<keyword evidence="4 9" id="KW-0547">Nucleotide-binding</keyword>
<dbReference type="Pfam" id="PF00733">
    <property type="entry name" value="Asn_synthase"/>
    <property type="match status" value="1"/>
</dbReference>
<dbReference type="PANTHER" id="PTHR43284:SF1">
    <property type="entry name" value="ASPARAGINE SYNTHETASE"/>
    <property type="match status" value="1"/>
</dbReference>
<gene>
    <name evidence="11" type="primary">asnB</name>
    <name evidence="11" type="ORF">GJU39_05880</name>
</gene>
<evidence type="ECO:0000256" key="5">
    <source>
        <dbReference type="ARBA" id="ARBA00022840"/>
    </source>
</evidence>
<dbReference type="CDD" id="cd01991">
    <property type="entry name" value="Asn_synthase_B_C"/>
    <property type="match status" value="1"/>
</dbReference>
<dbReference type="InterPro" id="IPR033738">
    <property type="entry name" value="AsnB_N"/>
</dbReference>
<dbReference type="PANTHER" id="PTHR43284">
    <property type="entry name" value="ASPARAGINE SYNTHETASE (GLUTAMINE-HYDROLYZING)"/>
    <property type="match status" value="1"/>
</dbReference>
<evidence type="ECO:0000313" key="11">
    <source>
        <dbReference type="EMBL" id="MRX75615.1"/>
    </source>
</evidence>
<keyword evidence="8" id="KW-0061">Asparagine biosynthesis</keyword>
<dbReference type="InterPro" id="IPR006426">
    <property type="entry name" value="Asn_synth_AEB"/>
</dbReference>
<dbReference type="Proteomes" id="UP000487757">
    <property type="component" value="Unassembled WGS sequence"/>
</dbReference>
<sequence>MCRIAGIIDKNADLEQLENDIKLMCDSMQHGGPDDEGFYADDSIGLRFGHRRLALIDLSSRGHQPMQTPGKESIITFNGEIYNFRELKAELSTSGYQFQTESDTEVILAAYQIWGTKSFQKFNGMFAFAIHDQIKQLTYLVRDPSGIKPLYYSTQQNRLVFSSEVKAFEKISYPYVEEPKWKIYFLAFGHIPQPFTTLQAVFSLKPGNFLTWNHQHQTYEITSFEKIAPAKTVTAAIEAVTQVNKTLEDAVNCHLIADAPIGVFLSGGIDSSIITLLADKKTGQNLKSLSINFGEKAFSEEKYQQLITAKTSGIHQTYLVEEQDLNASFETIMHAMDQPTNDGINSWFVNKYAKENGLKAVLSGIGADELFGGYPSFSRMGIIKALKMLPPFILRFCRKLPSEKLKRIYYLSYRNPIGEYLFLRGFYIPEAIARILNISKKEIDQLFENFPIDEKVSQLSGPERASWFETHIFMQNQLLKDTDFMSMSHGIEVRVPFLDQNFLETIDGIAPQQRFPAEKKGLLIEAFKNILPEAVWNRPKMGFSFPLQQWFIKGGQISNEQLYAGNGFAKQQIQKFKAGKMHWSKAFALYQVFIKN</sequence>
<dbReference type="SUPFAM" id="SSF56235">
    <property type="entry name" value="N-terminal nucleophile aminohydrolases (Ntn hydrolases)"/>
    <property type="match status" value="1"/>
</dbReference>
<dbReference type="PROSITE" id="PS51278">
    <property type="entry name" value="GATASE_TYPE_2"/>
    <property type="match status" value="1"/>
</dbReference>
<dbReference type="SUPFAM" id="SSF52402">
    <property type="entry name" value="Adenine nucleotide alpha hydrolases-like"/>
    <property type="match status" value="1"/>
</dbReference>
<dbReference type="EC" id="6.3.5.4" evidence="3"/>
<dbReference type="Gene3D" id="3.40.50.620">
    <property type="entry name" value="HUPs"/>
    <property type="match status" value="1"/>
</dbReference>
<evidence type="ECO:0000256" key="8">
    <source>
        <dbReference type="PIRSR" id="PIRSR001589-1"/>
    </source>
</evidence>
<comment type="caution">
    <text evidence="11">The sequence shown here is derived from an EMBL/GenBank/DDBJ whole genome shotgun (WGS) entry which is preliminary data.</text>
</comment>
<protein>
    <recommendedName>
        <fullName evidence="3">asparagine synthase (glutamine-hydrolyzing)</fullName>
        <ecNumber evidence="3">6.3.5.4</ecNumber>
    </recommendedName>
</protein>
<evidence type="ECO:0000256" key="3">
    <source>
        <dbReference type="ARBA" id="ARBA00012737"/>
    </source>
</evidence>
<keyword evidence="6 8" id="KW-0315">Glutamine amidotransferase</keyword>
<dbReference type="GO" id="GO:0004066">
    <property type="term" value="F:asparagine synthase (glutamine-hydrolyzing) activity"/>
    <property type="evidence" value="ECO:0007669"/>
    <property type="project" value="UniProtKB-EC"/>
</dbReference>
<accession>A0A7K0FVQ8</accession>
<dbReference type="NCBIfam" id="TIGR01536">
    <property type="entry name" value="asn_synth_AEB"/>
    <property type="match status" value="1"/>
</dbReference>
<comment type="pathway">
    <text evidence="1">Amino-acid biosynthesis; L-asparagine biosynthesis; L-asparagine from L-aspartate (L-Gln route): step 1/1.</text>
</comment>
<dbReference type="InterPro" id="IPR017932">
    <property type="entry name" value="GATase_2_dom"/>
</dbReference>
<dbReference type="InterPro" id="IPR014729">
    <property type="entry name" value="Rossmann-like_a/b/a_fold"/>
</dbReference>
<evidence type="ECO:0000259" key="10">
    <source>
        <dbReference type="PROSITE" id="PS51278"/>
    </source>
</evidence>
<dbReference type="InterPro" id="IPR051786">
    <property type="entry name" value="ASN_synthetase/amidase"/>
</dbReference>
<dbReference type="Pfam" id="PF13537">
    <property type="entry name" value="GATase_7"/>
    <property type="match status" value="1"/>
</dbReference>
<feature type="binding site" evidence="9">
    <location>
        <position position="103"/>
    </location>
    <ligand>
        <name>L-glutamine</name>
        <dbReference type="ChEBI" id="CHEBI:58359"/>
    </ligand>
</feature>
<reference evidence="11 12" key="1">
    <citation type="submission" date="2019-11" db="EMBL/GenBank/DDBJ databases">
        <title>Pedobacter petrophilus genome.</title>
        <authorList>
            <person name="Feldbauer M.J."/>
            <person name="Newman J.D."/>
        </authorList>
    </citation>
    <scope>NUCLEOTIDE SEQUENCE [LARGE SCALE GENOMIC DNA]</scope>
    <source>
        <strain evidence="11 12">LMG 29686</strain>
    </source>
</reference>
<evidence type="ECO:0000256" key="7">
    <source>
        <dbReference type="ARBA" id="ARBA00048741"/>
    </source>
</evidence>
<proteinExistence type="inferred from homology"/>
<dbReference type="Gene3D" id="3.60.20.10">
    <property type="entry name" value="Glutamine Phosphoribosylpyrophosphate, subunit 1, domain 1"/>
    <property type="match status" value="1"/>
</dbReference>
<dbReference type="AlphaFoldDB" id="A0A7K0FVQ8"/>
<dbReference type="EMBL" id="WKKH01000006">
    <property type="protein sequence ID" value="MRX75615.1"/>
    <property type="molecule type" value="Genomic_DNA"/>
</dbReference>
<dbReference type="InterPro" id="IPR001962">
    <property type="entry name" value="Asn_synthase"/>
</dbReference>
<name>A0A7K0FVQ8_9SPHI</name>
<feature type="domain" description="Glutamine amidotransferase type-2" evidence="10">
    <location>
        <begin position="2"/>
        <end position="215"/>
    </location>
</feature>
<feature type="binding site" evidence="9">
    <location>
        <begin position="363"/>
        <end position="364"/>
    </location>
    <ligand>
        <name>ATP</name>
        <dbReference type="ChEBI" id="CHEBI:30616"/>
    </ligand>
</feature>
<dbReference type="GO" id="GO:0005524">
    <property type="term" value="F:ATP binding"/>
    <property type="evidence" value="ECO:0007669"/>
    <property type="project" value="UniProtKB-KW"/>
</dbReference>
<evidence type="ECO:0000313" key="12">
    <source>
        <dbReference type="Proteomes" id="UP000487757"/>
    </source>
</evidence>
<keyword evidence="5 9" id="KW-0067">ATP-binding</keyword>
<evidence type="ECO:0000256" key="2">
    <source>
        <dbReference type="ARBA" id="ARBA00005752"/>
    </source>
</evidence>
<evidence type="ECO:0000256" key="4">
    <source>
        <dbReference type="ARBA" id="ARBA00022741"/>
    </source>
</evidence>
<organism evidence="11 12">
    <name type="scientific">Pedobacter petrophilus</name>
    <dbReference type="NCBI Taxonomy" id="1908241"/>
    <lineage>
        <taxon>Bacteria</taxon>
        <taxon>Pseudomonadati</taxon>
        <taxon>Bacteroidota</taxon>
        <taxon>Sphingobacteriia</taxon>
        <taxon>Sphingobacteriales</taxon>
        <taxon>Sphingobacteriaceae</taxon>
        <taxon>Pedobacter</taxon>
    </lineage>
</organism>
<evidence type="ECO:0000256" key="6">
    <source>
        <dbReference type="ARBA" id="ARBA00022962"/>
    </source>
</evidence>